<dbReference type="PROSITE" id="PS50181">
    <property type="entry name" value="FBOX"/>
    <property type="match status" value="1"/>
</dbReference>
<evidence type="ECO:0000313" key="2">
    <source>
        <dbReference type="EMBL" id="OIW26354.1"/>
    </source>
</evidence>
<name>A0A1J7JFH7_9PEZI</name>
<dbReference type="STRING" id="1408157.A0A1J7JFH7"/>
<dbReference type="Pfam" id="PF00646">
    <property type="entry name" value="F-box"/>
    <property type="match status" value="1"/>
</dbReference>
<dbReference type="Proteomes" id="UP000182658">
    <property type="component" value="Unassembled WGS sequence"/>
</dbReference>
<gene>
    <name evidence="2" type="ORF">CONLIGDRAFT_671933</name>
</gene>
<organism evidence="2 3">
    <name type="scientific">Coniochaeta ligniaria NRRL 30616</name>
    <dbReference type="NCBI Taxonomy" id="1408157"/>
    <lineage>
        <taxon>Eukaryota</taxon>
        <taxon>Fungi</taxon>
        <taxon>Dikarya</taxon>
        <taxon>Ascomycota</taxon>
        <taxon>Pezizomycotina</taxon>
        <taxon>Sordariomycetes</taxon>
        <taxon>Sordariomycetidae</taxon>
        <taxon>Coniochaetales</taxon>
        <taxon>Coniochaetaceae</taxon>
        <taxon>Coniochaeta</taxon>
    </lineage>
</organism>
<dbReference type="InterPro" id="IPR001810">
    <property type="entry name" value="F-box_dom"/>
</dbReference>
<evidence type="ECO:0000313" key="3">
    <source>
        <dbReference type="Proteomes" id="UP000182658"/>
    </source>
</evidence>
<evidence type="ECO:0000259" key="1">
    <source>
        <dbReference type="PROSITE" id="PS50181"/>
    </source>
</evidence>
<reference evidence="2 3" key="1">
    <citation type="submission" date="2016-10" db="EMBL/GenBank/DDBJ databases">
        <title>Draft genome sequence of Coniochaeta ligniaria NRRL30616, a lignocellulolytic fungus for bioabatement of inhibitors in plant biomass hydrolysates.</title>
        <authorList>
            <consortium name="DOE Joint Genome Institute"/>
            <person name="Jimenez D.J."/>
            <person name="Hector R.E."/>
            <person name="Riley R."/>
            <person name="Sun H."/>
            <person name="Grigoriev I.V."/>
            <person name="Van Elsas J.D."/>
            <person name="Nichols N.N."/>
        </authorList>
    </citation>
    <scope>NUCLEOTIDE SEQUENCE [LARGE SCALE GENOMIC DNA]</scope>
    <source>
        <strain evidence="2 3">NRRL 30616</strain>
    </source>
</reference>
<dbReference type="AlphaFoldDB" id="A0A1J7JFH7"/>
<protein>
    <recommendedName>
        <fullName evidence="1">F-box domain-containing protein</fullName>
    </recommendedName>
</protein>
<accession>A0A1J7JFH7</accession>
<feature type="domain" description="F-box" evidence="1">
    <location>
        <begin position="64"/>
        <end position="110"/>
    </location>
</feature>
<dbReference type="OrthoDB" id="2687876at2759"/>
<keyword evidence="3" id="KW-1185">Reference proteome</keyword>
<sequence>MSTSHSPHEESEDSAIVRVTAFPSSHYPPCLNFDFCPYDRRPNFVNMPTTMTTPAVSTEVFSGMGSLHRLPNELIIAVCLDLDIESTIRLRQVCRMSRALVSNMIEFKTLVREGSNIVVASMRTGMADWLTFAELYRAMCSQHCKACGKTGHYIYLLRAARWCLECLETEEQFRTVTLASFTRTAKLSEKKVRQAGVRVFNQIPSSGGKIRKLINFDDATSAMGTDPELDPGAGYLQWNYGVGRHLSIALLPFFDKTTQTVYGTLRCRGCAFKHAKLLNASDDRGSQFWSAKASHDYMRADFLAHFRECVEAKELWDSSQAGKITLVWPNRLVEVPPHTYSWYERYGQL</sequence>
<dbReference type="SUPFAM" id="SSF81383">
    <property type="entry name" value="F-box domain"/>
    <property type="match status" value="1"/>
</dbReference>
<dbReference type="InParanoid" id="A0A1J7JFH7"/>
<dbReference type="EMBL" id="KV875100">
    <property type="protein sequence ID" value="OIW26354.1"/>
    <property type="molecule type" value="Genomic_DNA"/>
</dbReference>
<proteinExistence type="predicted"/>
<dbReference type="InterPro" id="IPR036047">
    <property type="entry name" value="F-box-like_dom_sf"/>
</dbReference>